<accession>U5NRH0</accession>
<organism evidence="1 2">
    <name type="scientific">Cereibacter sphaeroides (strain ATCC 17023 / DSM 158 / JCM 6121 / CCUG 31486 / LMG 2827 / NBRC 12203 / NCIMB 8253 / ATH 2.4.1.)</name>
    <name type="common">Rhodobacter sphaeroides</name>
    <dbReference type="NCBI Taxonomy" id="272943"/>
    <lineage>
        <taxon>Bacteria</taxon>
        <taxon>Pseudomonadati</taxon>
        <taxon>Pseudomonadota</taxon>
        <taxon>Alphaproteobacteria</taxon>
        <taxon>Rhodobacterales</taxon>
        <taxon>Paracoccaceae</taxon>
        <taxon>Cereibacter</taxon>
    </lineage>
</organism>
<name>U5NRH0_CERS4</name>
<dbReference type="AlphaFoldDB" id="U5NRH0"/>
<keyword evidence="2" id="KW-1185">Reference proteome</keyword>
<dbReference type="STRING" id="272943.RSP_7539"/>
<dbReference type="EMBL" id="CP000143">
    <property type="protein sequence ID" value="AGY32415.1"/>
    <property type="molecule type" value="Genomic_DNA"/>
</dbReference>
<proteinExistence type="predicted"/>
<dbReference type="GeneID" id="17312358"/>
<reference evidence="2" key="1">
    <citation type="submission" date="2005-09" db="EMBL/GenBank/DDBJ databases">
        <title>Complete sequence of chromosome 1 of Rhodobacter sphaeroides 2.4.1.</title>
        <authorList>
            <person name="Copeland A."/>
            <person name="Lucas S."/>
            <person name="Lapidus A."/>
            <person name="Barry K."/>
            <person name="Detter J.C."/>
            <person name="Glavina T."/>
            <person name="Hammon N."/>
            <person name="Israni S."/>
            <person name="Pitluck S."/>
            <person name="Richardson P."/>
            <person name="Mackenzie C."/>
            <person name="Choudhary M."/>
            <person name="Larimer F."/>
            <person name="Hauser L.J."/>
            <person name="Land M."/>
            <person name="Donohue T.J."/>
            <person name="Kaplan S."/>
        </authorList>
    </citation>
    <scope>NUCLEOTIDE SEQUENCE [LARGE SCALE GENOMIC DNA]</scope>
    <source>
        <strain evidence="2">ATCC 17023 / DSM 158 / JCM 6121 / CCUG 31486 / LMG 2827 / NBRC 12203 / NCIMB 8253 / ATH 2.4.1.</strain>
    </source>
</reference>
<evidence type="ECO:0000313" key="1">
    <source>
        <dbReference type="EMBL" id="AGY32415.1"/>
    </source>
</evidence>
<dbReference type="RefSeq" id="WP_023003646.1">
    <property type="nucleotide sequence ID" value="NC_007493.2"/>
</dbReference>
<evidence type="ECO:0000313" key="2">
    <source>
        <dbReference type="Proteomes" id="UP000002703"/>
    </source>
</evidence>
<dbReference type="OrthoDB" id="7473872at2"/>
<dbReference type="EnsemblBacteria" id="AGY32415">
    <property type="protein sequence ID" value="AGY32415"/>
    <property type="gene ID" value="RSP_7539"/>
</dbReference>
<sequence>MKTNSKGIYTFQNGMKLDLNFNALAEYESMVEGSNGLEVMARMASGQLNVTEWRTLLYCGLKVNQPEVTLEEAGEMLAIYFEDLVASINKDIDEAAAEAGKPKAGRKKAK</sequence>
<gene>
    <name evidence="1" type="ORF">RSP_7539</name>
</gene>
<protein>
    <submittedName>
        <fullName evidence="1">Uncharacterized protein</fullName>
    </submittedName>
</protein>
<dbReference type="KEGG" id="rsp:RSP_7539"/>
<dbReference type="Proteomes" id="UP000002703">
    <property type="component" value="Chromosome 1"/>
</dbReference>